<evidence type="ECO:0000313" key="4">
    <source>
        <dbReference type="EMBL" id="KAJ5220156.1"/>
    </source>
</evidence>
<dbReference type="CDD" id="cd05251">
    <property type="entry name" value="NmrA_like_SDR_a"/>
    <property type="match status" value="1"/>
</dbReference>
<comment type="caution">
    <text evidence="4">The sequence shown here is derived from an EMBL/GenBank/DDBJ whole genome shotgun (WGS) entry which is preliminary data.</text>
</comment>
<dbReference type="Pfam" id="PF05368">
    <property type="entry name" value="NmrA"/>
    <property type="match status" value="1"/>
</dbReference>
<keyword evidence="5" id="KW-1185">Reference proteome</keyword>
<sequence>MRNVTSKARKFLTPARPIEAIRKKIIAVVGATGTQGSSVARTFLSLSNWHVRALTRNPTSDKSTELKSLGAEVVQADLDDKGSLEAAFAGAHAIFLNTDFWQPYRKIIATGADPEASGKQAYEIEVNHGKNAAIVAAGISTLQRFVYSALGPMKAASGGKYPHSRHWETKASIVEYIQAEQPELAKKTSFIYIGAYITNRFLYPKFDAETKEFSYVIPGGKDLRMPIIDTAKSTGPFVRTLIEDEEAGTKLLAYDDYQTTGNVAKTFSRALGKEIKVYNVGMQELHEKTGAPLEVLSGPAFLSEFDYCAGISNVIEPDQLKNRPSAPTFSEWLSGHDVLELIGLKKSNN</sequence>
<dbReference type="PANTHER" id="PTHR42748">
    <property type="entry name" value="NITROGEN METABOLITE REPRESSION PROTEIN NMRA FAMILY MEMBER"/>
    <property type="match status" value="1"/>
</dbReference>
<dbReference type="SUPFAM" id="SSF51735">
    <property type="entry name" value="NAD(P)-binding Rossmann-fold domains"/>
    <property type="match status" value="1"/>
</dbReference>
<comment type="similarity">
    <text evidence="1">Belongs to the NmrA-type oxidoreductase family.</text>
</comment>
<name>A0A9W9NHN6_9EURO</name>
<keyword evidence="2" id="KW-0521">NADP</keyword>
<dbReference type="AlphaFoldDB" id="A0A9W9NHN6"/>
<dbReference type="EMBL" id="JAPQKS010000007">
    <property type="protein sequence ID" value="KAJ5220156.1"/>
    <property type="molecule type" value="Genomic_DNA"/>
</dbReference>
<proteinExistence type="inferred from homology"/>
<accession>A0A9W9NHN6</accession>
<evidence type="ECO:0000259" key="3">
    <source>
        <dbReference type="Pfam" id="PF05368"/>
    </source>
</evidence>
<dbReference type="OrthoDB" id="3358371at2759"/>
<dbReference type="GO" id="GO:0005634">
    <property type="term" value="C:nucleus"/>
    <property type="evidence" value="ECO:0007669"/>
    <property type="project" value="TreeGrafter"/>
</dbReference>
<reference evidence="4" key="1">
    <citation type="submission" date="2022-11" db="EMBL/GenBank/DDBJ databases">
        <authorList>
            <person name="Petersen C."/>
        </authorList>
    </citation>
    <scope>NUCLEOTIDE SEQUENCE</scope>
    <source>
        <strain evidence="4">IBT 19713</strain>
    </source>
</reference>
<evidence type="ECO:0000256" key="2">
    <source>
        <dbReference type="ARBA" id="ARBA00022857"/>
    </source>
</evidence>
<dbReference type="PANTHER" id="PTHR42748:SF29">
    <property type="entry name" value="NMRA-LIKE DOMAIN-CONTAINING PROTEIN"/>
    <property type="match status" value="1"/>
</dbReference>
<dbReference type="InterPro" id="IPR008030">
    <property type="entry name" value="NmrA-like"/>
</dbReference>
<dbReference type="Gene3D" id="3.90.25.10">
    <property type="entry name" value="UDP-galactose 4-epimerase, domain 1"/>
    <property type="match status" value="1"/>
</dbReference>
<evidence type="ECO:0000256" key="1">
    <source>
        <dbReference type="ARBA" id="ARBA00006328"/>
    </source>
</evidence>
<protein>
    <recommendedName>
        <fullName evidence="3">NmrA-like domain-containing protein</fullName>
    </recommendedName>
</protein>
<reference evidence="4" key="2">
    <citation type="journal article" date="2023" name="IMA Fungus">
        <title>Comparative genomic study of the Penicillium genus elucidates a diverse pangenome and 15 lateral gene transfer events.</title>
        <authorList>
            <person name="Petersen C."/>
            <person name="Sorensen T."/>
            <person name="Nielsen M.R."/>
            <person name="Sondergaard T.E."/>
            <person name="Sorensen J.L."/>
            <person name="Fitzpatrick D.A."/>
            <person name="Frisvad J.C."/>
            <person name="Nielsen K.L."/>
        </authorList>
    </citation>
    <scope>NUCLEOTIDE SEQUENCE</scope>
    <source>
        <strain evidence="4">IBT 19713</strain>
    </source>
</reference>
<dbReference type="Gene3D" id="3.40.50.720">
    <property type="entry name" value="NAD(P)-binding Rossmann-like Domain"/>
    <property type="match status" value="1"/>
</dbReference>
<organism evidence="4 5">
    <name type="scientific">Penicillium chermesinum</name>
    <dbReference type="NCBI Taxonomy" id="63820"/>
    <lineage>
        <taxon>Eukaryota</taxon>
        <taxon>Fungi</taxon>
        <taxon>Dikarya</taxon>
        <taxon>Ascomycota</taxon>
        <taxon>Pezizomycotina</taxon>
        <taxon>Eurotiomycetes</taxon>
        <taxon>Eurotiomycetidae</taxon>
        <taxon>Eurotiales</taxon>
        <taxon>Aspergillaceae</taxon>
        <taxon>Penicillium</taxon>
    </lineage>
</organism>
<dbReference type="InterPro" id="IPR051164">
    <property type="entry name" value="NmrA-like_oxidored"/>
</dbReference>
<feature type="domain" description="NmrA-like" evidence="3">
    <location>
        <begin position="23"/>
        <end position="333"/>
    </location>
</feature>
<dbReference type="Proteomes" id="UP001150941">
    <property type="component" value="Unassembled WGS sequence"/>
</dbReference>
<gene>
    <name evidence="4" type="ORF">N7468_009360</name>
</gene>
<evidence type="ECO:0000313" key="5">
    <source>
        <dbReference type="Proteomes" id="UP001150941"/>
    </source>
</evidence>
<dbReference type="RefSeq" id="XP_058326986.1">
    <property type="nucleotide sequence ID" value="XM_058478656.1"/>
</dbReference>
<dbReference type="InterPro" id="IPR036291">
    <property type="entry name" value="NAD(P)-bd_dom_sf"/>
</dbReference>
<dbReference type="GeneID" id="83205959"/>